<dbReference type="SUPFAM" id="SSF52821">
    <property type="entry name" value="Rhodanese/Cell cycle control phosphatase"/>
    <property type="match status" value="1"/>
</dbReference>
<dbReference type="InterPro" id="IPR020936">
    <property type="entry name" value="TrhO"/>
</dbReference>
<dbReference type="Proteomes" id="UP001500279">
    <property type="component" value="Unassembled WGS sequence"/>
</dbReference>
<dbReference type="Gene3D" id="3.40.250.10">
    <property type="entry name" value="Rhodanese-like domain"/>
    <property type="match status" value="1"/>
</dbReference>
<dbReference type="InterPro" id="IPR001763">
    <property type="entry name" value="Rhodanese-like_dom"/>
</dbReference>
<accession>A0ABN1KL70</accession>
<evidence type="ECO:0000313" key="3">
    <source>
        <dbReference type="Proteomes" id="UP001500279"/>
    </source>
</evidence>
<dbReference type="Pfam" id="PF00581">
    <property type="entry name" value="Rhodanese"/>
    <property type="match status" value="1"/>
</dbReference>
<organism evidence="2 3">
    <name type="scientific">Ideonella azotifigens</name>
    <dbReference type="NCBI Taxonomy" id="513160"/>
    <lineage>
        <taxon>Bacteria</taxon>
        <taxon>Pseudomonadati</taxon>
        <taxon>Pseudomonadota</taxon>
        <taxon>Betaproteobacteria</taxon>
        <taxon>Burkholderiales</taxon>
        <taxon>Sphaerotilaceae</taxon>
        <taxon>Ideonella</taxon>
    </lineage>
</organism>
<name>A0ABN1KL70_9BURK</name>
<gene>
    <name evidence="2" type="ORF">GCM10009107_61280</name>
</gene>
<dbReference type="Pfam" id="PF17773">
    <property type="entry name" value="UPF0176_N"/>
    <property type="match status" value="1"/>
</dbReference>
<dbReference type="InterPro" id="IPR036873">
    <property type="entry name" value="Rhodanese-like_dom_sf"/>
</dbReference>
<proteinExistence type="predicted"/>
<dbReference type="SMART" id="SM00450">
    <property type="entry name" value="RHOD"/>
    <property type="match status" value="1"/>
</dbReference>
<dbReference type="PROSITE" id="PS50206">
    <property type="entry name" value="RHODANESE_3"/>
    <property type="match status" value="1"/>
</dbReference>
<comment type="caution">
    <text evidence="2">The sequence shown here is derived from an EMBL/GenBank/DDBJ whole genome shotgun (WGS) entry which is preliminary data.</text>
</comment>
<keyword evidence="3" id="KW-1185">Reference proteome</keyword>
<dbReference type="Gene3D" id="3.30.70.100">
    <property type="match status" value="1"/>
</dbReference>
<dbReference type="EMBL" id="BAAAEW010000047">
    <property type="protein sequence ID" value="GAA0769912.1"/>
    <property type="molecule type" value="Genomic_DNA"/>
</dbReference>
<evidence type="ECO:0000259" key="1">
    <source>
        <dbReference type="PROSITE" id="PS50206"/>
    </source>
</evidence>
<evidence type="ECO:0000313" key="2">
    <source>
        <dbReference type="EMBL" id="GAA0769912.1"/>
    </source>
</evidence>
<dbReference type="PANTHER" id="PTHR43268">
    <property type="entry name" value="THIOSULFATE SULFURTRANSFERASE/RHODANESE-LIKE DOMAIN-CONTAINING PROTEIN 2"/>
    <property type="match status" value="1"/>
</dbReference>
<sequence length="283" mass="30824">MTSTPSASLLHSAFYRFVPLSDPQAAAVQLRSLAHALQGSILVAAEGINGTVAGEPQAVAAFEAALQQADVLAGAFRGMPFKHSECATPPFGRLKVSVKPEIVALGLPQDPAAALPPPDERDASHLSPEAWRALLARDDVVLLDNRNHFEFRLGHFRGAVDPQVHNFSDFVAYVQAQAPAWRAAGRPVAMYCTGGIRCDKTAPWLRSQGLDVWQLDGGILNYFQSLPDAERDWQGECFVFDKRVALDTRLRETGTTAEQVFDPTLPDEAWRLQRARRLDGAGG</sequence>
<feature type="domain" description="Rhodanese" evidence="1">
    <location>
        <begin position="136"/>
        <end position="231"/>
    </location>
</feature>
<dbReference type="PANTHER" id="PTHR43268:SF6">
    <property type="entry name" value="THIOSULFATE SULFURTRANSFERASE_RHODANESE-LIKE DOMAIN-CONTAINING PROTEIN 2"/>
    <property type="match status" value="1"/>
</dbReference>
<dbReference type="RefSeq" id="WP_141286118.1">
    <property type="nucleotide sequence ID" value="NZ_BAAAEW010000047.1"/>
</dbReference>
<dbReference type="InterPro" id="IPR040503">
    <property type="entry name" value="TRHO_N"/>
</dbReference>
<reference evidence="2 3" key="1">
    <citation type="journal article" date="2019" name="Int. J. Syst. Evol. Microbiol.">
        <title>The Global Catalogue of Microorganisms (GCM) 10K type strain sequencing project: providing services to taxonomists for standard genome sequencing and annotation.</title>
        <authorList>
            <consortium name="The Broad Institute Genomics Platform"/>
            <consortium name="The Broad Institute Genome Sequencing Center for Infectious Disease"/>
            <person name="Wu L."/>
            <person name="Ma J."/>
        </authorList>
    </citation>
    <scope>NUCLEOTIDE SEQUENCE [LARGE SCALE GENOMIC DNA]</scope>
    <source>
        <strain evidence="2 3">JCM 15503</strain>
    </source>
</reference>
<protein>
    <submittedName>
        <fullName evidence="2">Rhodanese-related sulfurtransferase</fullName>
    </submittedName>
</protein>